<keyword evidence="6 11" id="KW-1133">Transmembrane helix</keyword>
<dbReference type="EMBL" id="JALJOV010000896">
    <property type="protein sequence ID" value="KAK9858886.1"/>
    <property type="molecule type" value="Genomic_DNA"/>
</dbReference>
<evidence type="ECO:0000313" key="14">
    <source>
        <dbReference type="EMBL" id="KAK9858886.1"/>
    </source>
</evidence>
<evidence type="ECO:0000256" key="2">
    <source>
        <dbReference type="ARBA" id="ARBA00006415"/>
    </source>
</evidence>
<organism evidence="14 15">
    <name type="scientific">Apatococcus fuscideae</name>
    <dbReference type="NCBI Taxonomy" id="2026836"/>
    <lineage>
        <taxon>Eukaryota</taxon>
        <taxon>Viridiplantae</taxon>
        <taxon>Chlorophyta</taxon>
        <taxon>core chlorophytes</taxon>
        <taxon>Trebouxiophyceae</taxon>
        <taxon>Chlorellales</taxon>
        <taxon>Chlorellaceae</taxon>
        <taxon>Apatococcus</taxon>
    </lineage>
</organism>
<name>A0AAW1STG4_9CHLO</name>
<dbReference type="AlphaFoldDB" id="A0AAW1STG4"/>
<dbReference type="Pfam" id="PF08172">
    <property type="entry name" value="CASP_C"/>
    <property type="match status" value="1"/>
</dbReference>
<evidence type="ECO:0000256" key="9">
    <source>
        <dbReference type="ARBA" id="ARBA00023136"/>
    </source>
</evidence>
<evidence type="ECO:0000256" key="3">
    <source>
        <dbReference type="ARBA" id="ARBA00018691"/>
    </source>
</evidence>
<comment type="similarity">
    <text evidence="2">Belongs to the CASP family.</text>
</comment>
<accession>A0AAW1STG4</accession>
<feature type="coiled-coil region" evidence="10">
    <location>
        <begin position="276"/>
        <end position="354"/>
    </location>
</feature>
<dbReference type="Pfam" id="PF25398">
    <property type="entry name" value="CUX1_N"/>
    <property type="match status" value="1"/>
</dbReference>
<keyword evidence="9 11" id="KW-0472">Membrane</keyword>
<evidence type="ECO:0000259" key="13">
    <source>
        <dbReference type="Pfam" id="PF25398"/>
    </source>
</evidence>
<keyword evidence="8 10" id="KW-0175">Coiled coil</keyword>
<dbReference type="GO" id="GO:0000139">
    <property type="term" value="C:Golgi membrane"/>
    <property type="evidence" value="ECO:0007669"/>
    <property type="project" value="UniProtKB-SubCell"/>
</dbReference>
<evidence type="ECO:0000256" key="4">
    <source>
        <dbReference type="ARBA" id="ARBA00022448"/>
    </source>
</evidence>
<evidence type="ECO:0000256" key="7">
    <source>
        <dbReference type="ARBA" id="ARBA00023034"/>
    </source>
</evidence>
<dbReference type="GO" id="GO:0006891">
    <property type="term" value="P:intra-Golgi vesicle-mediated transport"/>
    <property type="evidence" value="ECO:0007669"/>
    <property type="project" value="InterPro"/>
</dbReference>
<feature type="transmembrane region" description="Helical" evidence="11">
    <location>
        <begin position="507"/>
        <end position="528"/>
    </location>
</feature>
<evidence type="ECO:0000256" key="11">
    <source>
        <dbReference type="SAM" id="Phobius"/>
    </source>
</evidence>
<feature type="domain" description="CASP C-terminal" evidence="12">
    <location>
        <begin position="325"/>
        <end position="532"/>
    </location>
</feature>
<dbReference type="InterPro" id="IPR012955">
    <property type="entry name" value="CASP_C"/>
</dbReference>
<evidence type="ECO:0000256" key="6">
    <source>
        <dbReference type="ARBA" id="ARBA00022989"/>
    </source>
</evidence>
<dbReference type="PANTHER" id="PTHR14043">
    <property type="entry name" value="CCAAT DISPLACEMENT PROTEIN-RELATED"/>
    <property type="match status" value="1"/>
</dbReference>
<dbReference type="Proteomes" id="UP001485043">
    <property type="component" value="Unassembled WGS sequence"/>
</dbReference>
<evidence type="ECO:0000256" key="5">
    <source>
        <dbReference type="ARBA" id="ARBA00022692"/>
    </source>
</evidence>
<evidence type="ECO:0000313" key="15">
    <source>
        <dbReference type="Proteomes" id="UP001485043"/>
    </source>
</evidence>
<dbReference type="InterPro" id="IPR057476">
    <property type="entry name" value="Cux_N"/>
</dbReference>
<evidence type="ECO:0000256" key="1">
    <source>
        <dbReference type="ARBA" id="ARBA00004409"/>
    </source>
</evidence>
<keyword evidence="4" id="KW-0813">Transport</keyword>
<sequence length="579" mass="65561">MQKATTHVAKIFADFKRRAPPDAVKEVGPLLKSYQEEIDKLTKRAKFGETAYLNVYQKQYEAPDPHLPSQMRWKVPHAWQSLRHRHGKMAQELAEYKSESTELRNQDHTVRRLEERVRSLEAELGEKGKQLEEARETALEESKERLLEEVQAREVSLTDALAESHAGLASMKRLHEASQRQLFAMQSRTEEEQAGLQSELELATAEIDRTAQRLMTLEREKERLKVNGMADGAAKQERSRAAEDSLRKSCMLRAQGELRAVQQDLEQERAGNTARMEGLKAALQAQEAQSAALDQELRTRPTSQMVDELRQQVADLTGELEVSTSKCSAVEGELSRQQQLVARLEEDLLAAEQRQSNPGEAISDAFDSLDSAGLLADGGDGGEHTMLSALCSQRDRFRERVQQVEEQLASAHQDHMQLKRDLDSARADNVALVERLRFVQGYQSQQRRRAGDVERGEVESRYSSAYEEKINPFADFRSKERESRRRQMHVADRLMYEFWQLISGDKWARIFVFAYTLLGHFLVFWVLARYSHQSSHVASQLAQAQAACQHLGANALNATSSTGKAALDLPIDASYTQGT</sequence>
<comment type="subcellular location">
    <subcellularLocation>
        <location evidence="1">Golgi apparatus membrane</location>
        <topology evidence="1">Single-pass type IV membrane protein</topology>
    </subcellularLocation>
</comment>
<comment type="caution">
    <text evidence="14">The sequence shown here is derived from an EMBL/GenBank/DDBJ whole genome shotgun (WGS) entry which is preliminary data.</text>
</comment>
<feature type="coiled-coil region" evidence="10">
    <location>
        <begin position="86"/>
        <end position="149"/>
    </location>
</feature>
<protein>
    <recommendedName>
        <fullName evidence="3">Protein CASP</fullName>
    </recommendedName>
</protein>
<evidence type="ECO:0000256" key="8">
    <source>
        <dbReference type="ARBA" id="ARBA00023054"/>
    </source>
</evidence>
<feature type="domain" description="Cux N-terminal" evidence="13">
    <location>
        <begin position="7"/>
        <end position="66"/>
    </location>
</feature>
<keyword evidence="5 11" id="KW-0812">Transmembrane</keyword>
<dbReference type="PANTHER" id="PTHR14043:SF2">
    <property type="entry name" value="HOMEOBOX PROTEIN CUT"/>
    <property type="match status" value="1"/>
</dbReference>
<gene>
    <name evidence="14" type="ORF">WJX84_001830</name>
</gene>
<reference evidence="14 15" key="1">
    <citation type="journal article" date="2024" name="Nat. Commun.">
        <title>Phylogenomics reveals the evolutionary origins of lichenization in chlorophyte algae.</title>
        <authorList>
            <person name="Puginier C."/>
            <person name="Libourel C."/>
            <person name="Otte J."/>
            <person name="Skaloud P."/>
            <person name="Haon M."/>
            <person name="Grisel S."/>
            <person name="Petersen M."/>
            <person name="Berrin J.G."/>
            <person name="Delaux P.M."/>
            <person name="Dal Grande F."/>
            <person name="Keller J."/>
        </authorList>
    </citation>
    <scope>NUCLEOTIDE SEQUENCE [LARGE SCALE GENOMIC DNA]</scope>
    <source>
        <strain evidence="14 15">SAG 2523</strain>
    </source>
</reference>
<keyword evidence="7" id="KW-0333">Golgi apparatus</keyword>
<proteinExistence type="inferred from homology"/>
<evidence type="ECO:0000256" key="10">
    <source>
        <dbReference type="SAM" id="Coils"/>
    </source>
</evidence>
<feature type="coiled-coil region" evidence="10">
    <location>
        <begin position="186"/>
        <end position="227"/>
    </location>
</feature>
<feature type="coiled-coil region" evidence="10">
    <location>
        <begin position="387"/>
        <end position="428"/>
    </location>
</feature>
<keyword evidence="15" id="KW-1185">Reference proteome</keyword>
<evidence type="ECO:0000259" key="12">
    <source>
        <dbReference type="Pfam" id="PF08172"/>
    </source>
</evidence>